<sequence>MDDVSPILDDKHGARPGGMSLTLGLLLAPGAWIVQTNLAQTIAAWGCFPRDRPVDRPAMPWLQHGEVIIALVALAIGMTGAVIAWRNWRRTGVLASAMKERETTNRRVARDAFIARAGLLASALFVFALIATDLAWLIVSPCGAR</sequence>
<feature type="transmembrane region" description="Helical" evidence="1">
    <location>
        <begin position="67"/>
        <end position="85"/>
    </location>
</feature>
<evidence type="ECO:0000313" key="3">
    <source>
        <dbReference type="Proteomes" id="UP000054911"/>
    </source>
</evidence>
<keyword evidence="1" id="KW-1133">Transmembrane helix</keyword>
<proteinExistence type="predicted"/>
<reference evidence="2" key="1">
    <citation type="submission" date="2016-01" db="EMBL/GenBank/DDBJ databases">
        <authorList>
            <person name="Peeters C."/>
        </authorList>
    </citation>
    <scope>NUCLEOTIDE SEQUENCE [LARGE SCALE GENOMIC DNA]</scope>
    <source>
        <strain evidence="2">LMG 29323</strain>
    </source>
</reference>
<name>A0A158E347_9BURK</name>
<keyword evidence="1" id="KW-0812">Transmembrane</keyword>
<accession>A0A158E347</accession>
<protein>
    <submittedName>
        <fullName evidence="2">Uncharacterized protein</fullName>
    </submittedName>
</protein>
<organism evidence="2 3">
    <name type="scientific">Caballeronia pedi</name>
    <dbReference type="NCBI Taxonomy" id="1777141"/>
    <lineage>
        <taxon>Bacteria</taxon>
        <taxon>Pseudomonadati</taxon>
        <taxon>Pseudomonadota</taxon>
        <taxon>Betaproteobacteria</taxon>
        <taxon>Burkholderiales</taxon>
        <taxon>Burkholderiaceae</taxon>
        <taxon>Caballeronia</taxon>
    </lineage>
</organism>
<evidence type="ECO:0000313" key="2">
    <source>
        <dbReference type="EMBL" id="SAL01224.1"/>
    </source>
</evidence>
<dbReference type="Proteomes" id="UP000054911">
    <property type="component" value="Unassembled WGS sequence"/>
</dbReference>
<dbReference type="RefSeq" id="WP_061180254.1">
    <property type="nucleotide sequence ID" value="NZ_FCOE02000065.1"/>
</dbReference>
<evidence type="ECO:0000256" key="1">
    <source>
        <dbReference type="SAM" id="Phobius"/>
    </source>
</evidence>
<comment type="caution">
    <text evidence="2">The sequence shown here is derived from an EMBL/GenBank/DDBJ whole genome shotgun (WGS) entry which is preliminary data.</text>
</comment>
<keyword evidence="3" id="KW-1185">Reference proteome</keyword>
<dbReference type="AlphaFoldDB" id="A0A158E347"/>
<dbReference type="STRING" id="1777141.AWB80_08079"/>
<gene>
    <name evidence="2" type="ORF">AWB80_08079</name>
</gene>
<dbReference type="OrthoDB" id="5572070at2"/>
<keyword evidence="1" id="KW-0472">Membrane</keyword>
<dbReference type="EMBL" id="FCOE02000065">
    <property type="protein sequence ID" value="SAL01224.1"/>
    <property type="molecule type" value="Genomic_DNA"/>
</dbReference>
<feature type="transmembrane region" description="Helical" evidence="1">
    <location>
        <begin position="113"/>
        <end position="139"/>
    </location>
</feature>